<sequence length="309" mass="34764">MPPTIQDLHPIDPILSRVSVDYKNIGFVSDIIFPVVQVAEISGTYPIYDKRNRFALPDTRRAPKSPYNKVSWGMSWDTYKCEDWGLEEIIDDKEKKISKNQLNLTIDTTEIVTDLVMLAREKRVIDIVTDNTVITNTINLTGTNRWNDYSNSDPITVIETGKIAISDAIGREPNTLILGKDVWDKLKWHPALTSKIQYVKEAVLTKQIVAALLGFDRVEIAASQYASSKKGQTTTLARLFGKNALICYVEPAPGIKKISLGYVMEYEARTVKPPYRDKDNIGDVIRVTEYTDEKLVAADCGYLITNAVD</sequence>
<dbReference type="InterPro" id="IPR053738">
    <property type="entry name" value="Lambda_capsid_assembly"/>
</dbReference>
<proteinExistence type="predicted"/>
<dbReference type="Gene3D" id="3.90.1690.10">
    <property type="entry name" value="phage-related protein like domain"/>
    <property type="match status" value="1"/>
</dbReference>
<gene>
    <name evidence="1" type="ORF">MM415B01123_0006</name>
</gene>
<accession>A0A6M3ISS1</accession>
<dbReference type="EMBL" id="MT141406">
    <property type="protein sequence ID" value="QJA60364.1"/>
    <property type="molecule type" value="Genomic_DNA"/>
</dbReference>
<dbReference type="InterPro" id="IPR005564">
    <property type="entry name" value="Major_capsid_GpE"/>
</dbReference>
<dbReference type="Pfam" id="PF03864">
    <property type="entry name" value="Phage_cap_E"/>
    <property type="match status" value="1"/>
</dbReference>
<organism evidence="1">
    <name type="scientific">viral metagenome</name>
    <dbReference type="NCBI Taxonomy" id="1070528"/>
    <lineage>
        <taxon>unclassified sequences</taxon>
        <taxon>metagenomes</taxon>
        <taxon>organismal metagenomes</taxon>
    </lineage>
</organism>
<evidence type="ECO:0000313" key="1">
    <source>
        <dbReference type="EMBL" id="QJA60364.1"/>
    </source>
</evidence>
<protein>
    <submittedName>
        <fullName evidence="1">Putative capsid protein</fullName>
    </submittedName>
</protein>
<name>A0A6M3ISS1_9ZZZZ</name>
<dbReference type="AlphaFoldDB" id="A0A6M3ISS1"/>
<reference evidence="1" key="1">
    <citation type="submission" date="2020-03" db="EMBL/GenBank/DDBJ databases">
        <title>The deep terrestrial virosphere.</title>
        <authorList>
            <person name="Holmfeldt K."/>
            <person name="Nilsson E."/>
            <person name="Simone D."/>
            <person name="Lopez-Fernandez M."/>
            <person name="Wu X."/>
            <person name="de Brujin I."/>
            <person name="Lundin D."/>
            <person name="Andersson A."/>
            <person name="Bertilsson S."/>
            <person name="Dopson M."/>
        </authorList>
    </citation>
    <scope>NUCLEOTIDE SEQUENCE</scope>
    <source>
        <strain evidence="1">MM415B01123</strain>
    </source>
</reference>